<keyword evidence="5" id="KW-1185">Reference proteome</keyword>
<reference evidence="5" key="1">
    <citation type="submission" date="2017-06" db="EMBL/GenBank/DDBJ databases">
        <title>Genome analysis of Fimbriiglobus ruber SP5, the first member of the order Planctomycetales with confirmed chitinolytic capability.</title>
        <authorList>
            <person name="Ravin N.V."/>
            <person name="Rakitin A.L."/>
            <person name="Ivanova A.A."/>
            <person name="Beletsky A.V."/>
            <person name="Kulichevskaya I.S."/>
            <person name="Mardanov A.V."/>
            <person name="Dedysh S.N."/>
        </authorList>
    </citation>
    <scope>NUCLEOTIDE SEQUENCE [LARGE SCALE GENOMIC DNA]</scope>
    <source>
        <strain evidence="5">SP5</strain>
    </source>
</reference>
<dbReference type="InterPro" id="IPR028081">
    <property type="entry name" value="Leu-bd"/>
</dbReference>
<dbReference type="PANTHER" id="PTHR47151">
    <property type="entry name" value="LEU/ILE/VAL-BINDING ABC TRANSPORTER SUBUNIT"/>
    <property type="match status" value="1"/>
</dbReference>
<dbReference type="Gene3D" id="3.40.50.2300">
    <property type="match status" value="2"/>
</dbReference>
<protein>
    <submittedName>
        <fullName evidence="4">Branched-chain amino acid ABC transporter, amino acid-binding protein</fullName>
    </submittedName>
</protein>
<dbReference type="PROSITE" id="PS51257">
    <property type="entry name" value="PROKAR_LIPOPROTEIN"/>
    <property type="match status" value="1"/>
</dbReference>
<accession>A0A225EFA7</accession>
<dbReference type="AlphaFoldDB" id="A0A225EFA7"/>
<organism evidence="4 5">
    <name type="scientific">Fimbriiglobus ruber</name>
    <dbReference type="NCBI Taxonomy" id="1908690"/>
    <lineage>
        <taxon>Bacteria</taxon>
        <taxon>Pseudomonadati</taxon>
        <taxon>Planctomycetota</taxon>
        <taxon>Planctomycetia</taxon>
        <taxon>Gemmatales</taxon>
        <taxon>Gemmataceae</taxon>
        <taxon>Fimbriiglobus</taxon>
    </lineage>
</organism>
<dbReference type="Pfam" id="PF13458">
    <property type="entry name" value="Peripla_BP_6"/>
    <property type="match status" value="1"/>
</dbReference>
<gene>
    <name evidence="4" type="ORF">FRUB_00626</name>
</gene>
<evidence type="ECO:0000259" key="3">
    <source>
        <dbReference type="Pfam" id="PF13458"/>
    </source>
</evidence>
<comment type="caution">
    <text evidence="4">The sequence shown here is derived from an EMBL/GenBank/DDBJ whole genome shotgun (WGS) entry which is preliminary data.</text>
</comment>
<dbReference type="PANTHER" id="PTHR47151:SF2">
    <property type="entry name" value="AMINO ACID BINDING PROTEIN"/>
    <property type="match status" value="1"/>
</dbReference>
<evidence type="ECO:0000256" key="2">
    <source>
        <dbReference type="ARBA" id="ARBA00022729"/>
    </source>
</evidence>
<name>A0A225EFA7_9BACT</name>
<dbReference type="CDD" id="cd06342">
    <property type="entry name" value="PBP1_ABC_LIVBP-like"/>
    <property type="match status" value="1"/>
</dbReference>
<sequence length="413" mass="43804">MNLRAMILANGVAAVGFVFGAVGIGCSGCHGSGGGDPTKIKIVSSLPRTGSAQGQTDTIVNGIRMAIDDYNGEVAGLKIEFLDWDDATAAQGQWAAEAEGTNAQKAAADPDVVAFIGPYNSGAAKVSIPILNEAGLVQVSPAATWPGLTKKVPGDTSGEPEIYRPGKRITFCRVCPTDFVQGPLSADFVKNKLKAKAVYILDDKELYGQGIATLFHRRCDEIGLTVLGHESIVVTQPDFRSLMTKIKALNPDLIYFGGTTQTKGGQIAKDMKNEGLTCPMMAPDGCYEKAFITSAGADVLEGRAYVTIGGSDPSTLTGSGAEFVKKYKEKYKKMPEAYAVYGYESGKAVLEAVKKVGKKDRNAIRDAVLATKDFTAGAIGKWSFDENGDTTLEQLTISRVEGGEFKPVETITK</sequence>
<dbReference type="RefSeq" id="WP_238602423.1">
    <property type="nucleotide sequence ID" value="NZ_NIDE01000001.1"/>
</dbReference>
<evidence type="ECO:0000256" key="1">
    <source>
        <dbReference type="ARBA" id="ARBA00010062"/>
    </source>
</evidence>
<comment type="similarity">
    <text evidence="1">Belongs to the leucine-binding protein family.</text>
</comment>
<evidence type="ECO:0000313" key="4">
    <source>
        <dbReference type="EMBL" id="OWK46927.1"/>
    </source>
</evidence>
<dbReference type="EMBL" id="NIDE01000001">
    <property type="protein sequence ID" value="OWK46927.1"/>
    <property type="molecule type" value="Genomic_DNA"/>
</dbReference>
<keyword evidence="2" id="KW-0732">Signal</keyword>
<evidence type="ECO:0000313" key="5">
    <source>
        <dbReference type="Proteomes" id="UP000214646"/>
    </source>
</evidence>
<dbReference type="Proteomes" id="UP000214646">
    <property type="component" value="Unassembled WGS sequence"/>
</dbReference>
<dbReference type="SUPFAM" id="SSF53822">
    <property type="entry name" value="Periplasmic binding protein-like I"/>
    <property type="match status" value="1"/>
</dbReference>
<feature type="domain" description="Leucine-binding protein" evidence="3">
    <location>
        <begin position="39"/>
        <end position="403"/>
    </location>
</feature>
<proteinExistence type="inferred from homology"/>
<dbReference type="InterPro" id="IPR028082">
    <property type="entry name" value="Peripla_BP_I"/>
</dbReference>